<proteinExistence type="predicted"/>
<dbReference type="InterPro" id="IPR009387">
    <property type="entry name" value="HigB-2"/>
</dbReference>
<comment type="caution">
    <text evidence="1">The sequence shown here is derived from an EMBL/GenBank/DDBJ whole genome shotgun (WGS) entry which is preliminary data.</text>
</comment>
<dbReference type="AlphaFoldDB" id="A0A6G1TVP1"/>
<dbReference type="Proteomes" id="UP000480425">
    <property type="component" value="Unassembled WGS sequence"/>
</dbReference>
<dbReference type="Pfam" id="PF06296">
    <property type="entry name" value="RelE"/>
    <property type="match status" value="1"/>
</dbReference>
<protein>
    <submittedName>
        <fullName evidence="1">Addiction module toxin RelE</fullName>
    </submittedName>
</protein>
<sequence length="110" mass="12405">MEVTIKYGPEFKRQFKRLAKKYHSLRTDYDDLLNDISDNPFLGDDLGGGVRKVRMAIASKGKGKSGGARILTLNLLIDTESMEVTLLTIYDKGEISNVTDEYIKYLLSNL</sequence>
<dbReference type="RefSeq" id="WP_153121733.1">
    <property type="nucleotide sequence ID" value="NZ_JAPDUV010000001.1"/>
</dbReference>
<organism evidence="1 2">
    <name type="scientific">Segatella copri</name>
    <dbReference type="NCBI Taxonomy" id="165179"/>
    <lineage>
        <taxon>Bacteria</taxon>
        <taxon>Pseudomonadati</taxon>
        <taxon>Bacteroidota</taxon>
        <taxon>Bacteroidia</taxon>
        <taxon>Bacteroidales</taxon>
        <taxon>Prevotellaceae</taxon>
        <taxon>Segatella</taxon>
    </lineage>
</organism>
<name>A0A6G1TVP1_9BACT</name>
<gene>
    <name evidence="1" type="ORF">F7D73_00160</name>
</gene>
<dbReference type="OrthoDB" id="1364255at2"/>
<dbReference type="PIRSF" id="PIRSF039032">
    <property type="entry name" value="HigB-2"/>
    <property type="match status" value="1"/>
</dbReference>
<dbReference type="EMBL" id="VZCB01000001">
    <property type="protein sequence ID" value="MQN79404.1"/>
    <property type="molecule type" value="Genomic_DNA"/>
</dbReference>
<accession>A0A6G1TVP1</accession>
<reference evidence="1 2" key="1">
    <citation type="submission" date="2019-09" db="EMBL/GenBank/DDBJ databases">
        <title>Distinct polysaccharide growth profiles of human intestinal Prevotella copri isolates.</title>
        <authorList>
            <person name="Fehlner-Peach H."/>
            <person name="Magnabosco C."/>
            <person name="Raghavan V."/>
            <person name="Scher J.U."/>
            <person name="Tett A."/>
            <person name="Cox L.M."/>
            <person name="Gottsegen C."/>
            <person name="Watters A."/>
            <person name="Wiltshire- Gordon J.D."/>
            <person name="Segata N."/>
            <person name="Bonneau R."/>
            <person name="Littman D.R."/>
        </authorList>
    </citation>
    <scope>NUCLEOTIDE SEQUENCE [LARGE SCALE GENOMIC DNA]</scope>
    <source>
        <strain evidence="2">iA622</strain>
    </source>
</reference>
<evidence type="ECO:0000313" key="2">
    <source>
        <dbReference type="Proteomes" id="UP000480425"/>
    </source>
</evidence>
<evidence type="ECO:0000313" key="1">
    <source>
        <dbReference type="EMBL" id="MQN79404.1"/>
    </source>
</evidence>